<feature type="domain" description="SGNH hydrolase-type esterase" evidence="2">
    <location>
        <begin position="204"/>
        <end position="400"/>
    </location>
</feature>
<evidence type="ECO:0000313" key="4">
    <source>
        <dbReference type="Proteomes" id="UP000568380"/>
    </source>
</evidence>
<evidence type="ECO:0000259" key="2">
    <source>
        <dbReference type="Pfam" id="PF13472"/>
    </source>
</evidence>
<dbReference type="PANTHER" id="PTHR43784">
    <property type="entry name" value="GDSL-LIKE LIPASE/ACYLHYDROLASE, PUTATIVE (AFU_ORTHOLOGUE AFUA_2G00820)-RELATED"/>
    <property type="match status" value="1"/>
</dbReference>
<feature type="chain" id="PRO_5030567978" evidence="1">
    <location>
        <begin position="22"/>
        <end position="410"/>
    </location>
</feature>
<feature type="signal peptide" evidence="1">
    <location>
        <begin position="1"/>
        <end position="21"/>
    </location>
</feature>
<protein>
    <submittedName>
        <fullName evidence="3">Lysophospholipase L1-like esterase</fullName>
    </submittedName>
</protein>
<dbReference type="PANTHER" id="PTHR43784:SF2">
    <property type="entry name" value="GDSL-LIKE LIPASE_ACYLHYDROLASE, PUTATIVE (AFU_ORTHOLOGUE AFUA_2G00820)-RELATED"/>
    <property type="match status" value="1"/>
</dbReference>
<dbReference type="Proteomes" id="UP000568380">
    <property type="component" value="Unassembled WGS sequence"/>
</dbReference>
<gene>
    <name evidence="3" type="ORF">HNR40_010618</name>
</gene>
<reference evidence="3 4" key="1">
    <citation type="submission" date="2020-08" db="EMBL/GenBank/DDBJ databases">
        <title>Genomic Encyclopedia of Type Strains, Phase IV (KMG-IV): sequencing the most valuable type-strain genomes for metagenomic binning, comparative biology and taxonomic classification.</title>
        <authorList>
            <person name="Goeker M."/>
        </authorList>
    </citation>
    <scope>NUCLEOTIDE SEQUENCE [LARGE SCALE GENOMIC DNA]</scope>
    <source>
        <strain evidence="3 4">DSM 45385</strain>
    </source>
</reference>
<sequence>MPLIALLGAWPLIALPAPATATTHNWTRGWAAAVQHPSQSEWISNWAYAGFRNHSVRQVVRVGAGGSSLRLRLSNVYGTAPLRLTGASIGKSAGGATVRPTTMRTVTFGRSASVTIPTGGHATADPVDLRVRAGEHMTVTLYLKDSTGPATNHNLAIATSYRATGDHLRNPGAAPFTERSTSWYYLAGLDVSTRRPAKSETIVAFGDSITDGQAATTDADRRYPDVLAQRLKRAGRSEVVLNSGIGGNRVLNDSACLGESFLNRFRRDALDHPRVRTVITMGGINDIMHGDTTPSTCTTPNPKATGEALINGYRQLIRTAHAEGVKVIGGTIPPFKDSPLFTDRGESVRDAVNQWIRSGGEFDGIVDFDRALADPADTDRIRPAYDSGDRLHPNDAGYRAMAEAVNLAAL</sequence>
<comment type="caution">
    <text evidence="3">The sequence shown here is derived from an EMBL/GenBank/DDBJ whole genome shotgun (WGS) entry which is preliminary data.</text>
</comment>
<keyword evidence="1" id="KW-0732">Signal</keyword>
<dbReference type="InterPro" id="IPR053140">
    <property type="entry name" value="GDSL_Rv0518-like"/>
</dbReference>
<organism evidence="3 4">
    <name type="scientific">Nonomuraea endophytica</name>
    <dbReference type="NCBI Taxonomy" id="714136"/>
    <lineage>
        <taxon>Bacteria</taxon>
        <taxon>Bacillati</taxon>
        <taxon>Actinomycetota</taxon>
        <taxon>Actinomycetes</taxon>
        <taxon>Streptosporangiales</taxon>
        <taxon>Streptosporangiaceae</taxon>
        <taxon>Nonomuraea</taxon>
    </lineage>
</organism>
<dbReference type="EMBL" id="JACHIN010000031">
    <property type="protein sequence ID" value="MBB5085104.1"/>
    <property type="molecule type" value="Genomic_DNA"/>
</dbReference>
<dbReference type="CDD" id="cd01830">
    <property type="entry name" value="XynE_like"/>
    <property type="match status" value="1"/>
</dbReference>
<dbReference type="AlphaFoldDB" id="A0A7W8EMJ9"/>
<dbReference type="RefSeq" id="WP_184976256.1">
    <property type="nucleotide sequence ID" value="NZ_JACHIN010000031.1"/>
</dbReference>
<dbReference type="Pfam" id="PF13472">
    <property type="entry name" value="Lipase_GDSL_2"/>
    <property type="match status" value="1"/>
</dbReference>
<name>A0A7W8EMJ9_9ACTN</name>
<evidence type="ECO:0000313" key="3">
    <source>
        <dbReference type="EMBL" id="MBB5085104.1"/>
    </source>
</evidence>
<dbReference type="Gene3D" id="3.40.50.1110">
    <property type="entry name" value="SGNH hydrolase"/>
    <property type="match status" value="1"/>
</dbReference>
<dbReference type="SUPFAM" id="SSF52266">
    <property type="entry name" value="SGNH hydrolase"/>
    <property type="match status" value="1"/>
</dbReference>
<accession>A0A7W8EMJ9</accession>
<keyword evidence="4" id="KW-1185">Reference proteome</keyword>
<proteinExistence type="predicted"/>
<dbReference type="InterPro" id="IPR036514">
    <property type="entry name" value="SGNH_hydro_sf"/>
</dbReference>
<evidence type="ECO:0000256" key="1">
    <source>
        <dbReference type="SAM" id="SignalP"/>
    </source>
</evidence>
<dbReference type="InterPro" id="IPR013830">
    <property type="entry name" value="SGNH_hydro"/>
</dbReference>